<evidence type="ECO:0000256" key="1">
    <source>
        <dbReference type="SAM" id="MobiDB-lite"/>
    </source>
</evidence>
<accession>A0A6A6WAF9</accession>
<gene>
    <name evidence="2" type="ORF">EJ05DRAFT_484500</name>
</gene>
<dbReference type="AlphaFoldDB" id="A0A6A6WAF9"/>
<feature type="region of interest" description="Disordered" evidence="1">
    <location>
        <begin position="1"/>
        <end position="26"/>
    </location>
</feature>
<evidence type="ECO:0000313" key="3">
    <source>
        <dbReference type="Proteomes" id="UP000799437"/>
    </source>
</evidence>
<proteinExistence type="predicted"/>
<keyword evidence="3" id="KW-1185">Reference proteome</keyword>
<reference evidence="2" key="1">
    <citation type="journal article" date="2020" name="Stud. Mycol.">
        <title>101 Dothideomycetes genomes: a test case for predicting lifestyles and emergence of pathogens.</title>
        <authorList>
            <person name="Haridas S."/>
            <person name="Albert R."/>
            <person name="Binder M."/>
            <person name="Bloem J."/>
            <person name="Labutti K."/>
            <person name="Salamov A."/>
            <person name="Andreopoulos B."/>
            <person name="Baker S."/>
            <person name="Barry K."/>
            <person name="Bills G."/>
            <person name="Bluhm B."/>
            <person name="Cannon C."/>
            <person name="Castanera R."/>
            <person name="Culley D."/>
            <person name="Daum C."/>
            <person name="Ezra D."/>
            <person name="Gonzalez J."/>
            <person name="Henrissat B."/>
            <person name="Kuo A."/>
            <person name="Liang C."/>
            <person name="Lipzen A."/>
            <person name="Lutzoni F."/>
            <person name="Magnuson J."/>
            <person name="Mondo S."/>
            <person name="Nolan M."/>
            <person name="Ohm R."/>
            <person name="Pangilinan J."/>
            <person name="Park H.-J."/>
            <person name="Ramirez L."/>
            <person name="Alfaro M."/>
            <person name="Sun H."/>
            <person name="Tritt A."/>
            <person name="Yoshinaga Y."/>
            <person name="Zwiers L.-H."/>
            <person name="Turgeon B."/>
            <person name="Goodwin S."/>
            <person name="Spatafora J."/>
            <person name="Crous P."/>
            <person name="Grigoriev I."/>
        </authorList>
    </citation>
    <scope>NUCLEOTIDE SEQUENCE</scope>
    <source>
        <strain evidence="2">CBS 121739</strain>
    </source>
</reference>
<organism evidence="2 3">
    <name type="scientific">Pseudovirgaria hyperparasitica</name>
    <dbReference type="NCBI Taxonomy" id="470096"/>
    <lineage>
        <taxon>Eukaryota</taxon>
        <taxon>Fungi</taxon>
        <taxon>Dikarya</taxon>
        <taxon>Ascomycota</taxon>
        <taxon>Pezizomycotina</taxon>
        <taxon>Dothideomycetes</taxon>
        <taxon>Dothideomycetes incertae sedis</taxon>
        <taxon>Acrospermales</taxon>
        <taxon>Acrospermaceae</taxon>
        <taxon>Pseudovirgaria</taxon>
    </lineage>
</organism>
<feature type="compositionally biased region" description="Polar residues" evidence="1">
    <location>
        <begin position="10"/>
        <end position="20"/>
    </location>
</feature>
<sequence>MLRLSGGSGNSSQRGHTSSAAEIALKPTGTSVDTSISEVLCGARAQVEWKDRPSNLRGGIHSHDMDIITKDLSIQGLRVKHPIIKDNTSGFEYHDLNQAIAPHSFSLSCRHSIRELGLGEIECYCENDIDVFISGYVIFLNIDMEICAVPSGVLLSTEWMIITTFAEDLVMGKVESCWTAWRGLEVVVLKEHVRYKWNSL</sequence>
<evidence type="ECO:0000313" key="2">
    <source>
        <dbReference type="EMBL" id="KAF2759555.1"/>
    </source>
</evidence>
<protein>
    <submittedName>
        <fullName evidence="2">Uncharacterized protein</fullName>
    </submittedName>
</protein>
<name>A0A6A6WAF9_9PEZI</name>
<dbReference type="EMBL" id="ML996569">
    <property type="protein sequence ID" value="KAF2759555.1"/>
    <property type="molecule type" value="Genomic_DNA"/>
</dbReference>
<dbReference type="Proteomes" id="UP000799437">
    <property type="component" value="Unassembled WGS sequence"/>
</dbReference>
<dbReference type="RefSeq" id="XP_033602006.1">
    <property type="nucleotide sequence ID" value="XM_033745350.1"/>
</dbReference>
<dbReference type="GeneID" id="54486404"/>